<reference evidence="5" key="1">
    <citation type="submission" date="2019-08" db="EMBL/GenBank/DDBJ databases">
        <title>The improved chromosome-level genome for the pearl oyster Pinctada fucata martensii using PacBio sequencing and Hi-C.</title>
        <authorList>
            <person name="Zheng Z."/>
        </authorList>
    </citation>
    <scope>NUCLEOTIDE SEQUENCE</scope>
    <source>
        <strain evidence="5">ZZ-2019</strain>
        <tissue evidence="5">Adductor muscle</tissue>
    </source>
</reference>
<gene>
    <name evidence="5" type="ORF">FSP39_019697</name>
</gene>
<organism evidence="5 6">
    <name type="scientific">Pinctada imbricata</name>
    <name type="common">Atlantic pearl-oyster</name>
    <name type="synonym">Pinctada martensii</name>
    <dbReference type="NCBI Taxonomy" id="66713"/>
    <lineage>
        <taxon>Eukaryota</taxon>
        <taxon>Metazoa</taxon>
        <taxon>Spiralia</taxon>
        <taxon>Lophotrochozoa</taxon>
        <taxon>Mollusca</taxon>
        <taxon>Bivalvia</taxon>
        <taxon>Autobranchia</taxon>
        <taxon>Pteriomorphia</taxon>
        <taxon>Pterioida</taxon>
        <taxon>Pterioidea</taxon>
        <taxon>Pteriidae</taxon>
        <taxon>Pinctada</taxon>
    </lineage>
</organism>
<accession>A0AA88YA30</accession>
<feature type="signal peptide" evidence="3">
    <location>
        <begin position="1"/>
        <end position="17"/>
    </location>
</feature>
<name>A0AA88YA30_PINIB</name>
<keyword evidence="1" id="KW-0175">Coiled coil</keyword>
<evidence type="ECO:0000259" key="4">
    <source>
        <dbReference type="Pfam" id="PF03067"/>
    </source>
</evidence>
<feature type="region of interest" description="Disordered" evidence="2">
    <location>
        <begin position="732"/>
        <end position="816"/>
    </location>
</feature>
<feature type="chain" id="PRO_5041678968" description="Chitin-binding type-4 domain-containing protein" evidence="3">
    <location>
        <begin position="18"/>
        <end position="816"/>
    </location>
</feature>
<evidence type="ECO:0000256" key="3">
    <source>
        <dbReference type="SAM" id="SignalP"/>
    </source>
</evidence>
<feature type="region of interest" description="Disordered" evidence="2">
    <location>
        <begin position="295"/>
        <end position="320"/>
    </location>
</feature>
<sequence length="816" mass="94676">MIIRIALILICVSRSYQHGYMFDPPSRSSLWREPKFRNNPRVQPNYNDNQLYCGGRAKIQSLGGLCGPCGDPHDGKRENEAGGKYGVGIISRSLPDGATTLTAKVRITAYHKGHFEFRICAHDDPTTPVSQNCLNKNLMEIQEAEPHEPTKFQLTEPNRRDYELTLILPKGIKCKQCVLQWRYRTGNSWGRDIGGRSCLGCGVQEEFRNCADISIGSGDVPSDQKKIDSSRRPVDISGNIDWRSNALPSSDVDPTFNRHHWGNDVKVNIDEHKDNMRDNDITKTQKTEGRNEETIKLPNPTVNVPKPTIHVPSPTMNVPNPTNSNNDISKWEDALLKNQIDGQKRVNDEWRSHEKSLQKTQIDIQQQNIDFQKEQIRAQKEIEQSFPFSAGRSKKEIEKEEKQQLQNQINTQTSIRDNHQRNVQQQQRRIFDDQMRQISLGSRNRFDNWAKEQRRRQQEQLQNQRQRLLQAQWRDFRRRQPSRRFISGLSLTSQRNRNFNARSDNRQTQSSLRNRNLNARSGNRQTETSQRNRNFHLRPKRIQMKQVQPKQQEPRQSETISHAVWPWRSGIPIPRHGISSGFSNSGDDLAGNKMIMISPNPPNVRSELDIRRAIQELRKQASDSLWFGQFRKQKTREITLNADGEAIETTATPAPSDSSIPPVPKEIMMMLEKEMNETDIYNNNFNVISPHSIEGMRMIQEWTMKLKKLYLSKKISKTKLKELLIKFKALTDQSSKSSPPEEKTQKENTPSEKPENPRFRLKRPDGQQQQEHHGHHEEHQQQRSSRSRFSSISESNDQRLSRWGRRSQTNKLKAVF</sequence>
<keyword evidence="6" id="KW-1185">Reference proteome</keyword>
<feature type="compositionally biased region" description="Low complexity" evidence="2">
    <location>
        <begin position="782"/>
        <end position="795"/>
    </location>
</feature>
<evidence type="ECO:0000313" key="5">
    <source>
        <dbReference type="EMBL" id="KAK3095825.1"/>
    </source>
</evidence>
<dbReference type="EMBL" id="VSWD01000008">
    <property type="protein sequence ID" value="KAK3095825.1"/>
    <property type="molecule type" value="Genomic_DNA"/>
</dbReference>
<dbReference type="Proteomes" id="UP001186944">
    <property type="component" value="Unassembled WGS sequence"/>
</dbReference>
<feature type="region of interest" description="Disordered" evidence="2">
    <location>
        <begin position="496"/>
        <end position="558"/>
    </location>
</feature>
<dbReference type="InterPro" id="IPR004302">
    <property type="entry name" value="Cellulose/chitin-bd_N"/>
</dbReference>
<feature type="coiled-coil region" evidence="1">
    <location>
        <begin position="395"/>
        <end position="422"/>
    </location>
</feature>
<comment type="caution">
    <text evidence="5">The sequence shown here is derived from an EMBL/GenBank/DDBJ whole genome shotgun (WGS) entry which is preliminary data.</text>
</comment>
<evidence type="ECO:0000313" key="6">
    <source>
        <dbReference type="Proteomes" id="UP001186944"/>
    </source>
</evidence>
<dbReference type="AlphaFoldDB" id="A0AA88YA30"/>
<proteinExistence type="predicted"/>
<feature type="region of interest" description="Disordered" evidence="2">
    <location>
        <begin position="213"/>
        <end position="245"/>
    </location>
</feature>
<evidence type="ECO:0000256" key="1">
    <source>
        <dbReference type="SAM" id="Coils"/>
    </source>
</evidence>
<keyword evidence="3" id="KW-0732">Signal</keyword>
<feature type="compositionally biased region" description="Basic residues" evidence="2">
    <location>
        <begin position="533"/>
        <end position="543"/>
    </location>
</feature>
<feature type="domain" description="Chitin-binding type-4" evidence="4">
    <location>
        <begin position="18"/>
        <end position="213"/>
    </location>
</feature>
<feature type="compositionally biased region" description="Basic and acidic residues" evidence="2">
    <location>
        <begin position="222"/>
        <end position="234"/>
    </location>
</feature>
<protein>
    <recommendedName>
        <fullName evidence="4">Chitin-binding type-4 domain-containing protein</fullName>
    </recommendedName>
</protein>
<dbReference type="Pfam" id="PF03067">
    <property type="entry name" value="LPMO_10"/>
    <property type="match status" value="1"/>
</dbReference>
<feature type="compositionally biased region" description="Polar residues" evidence="2">
    <location>
        <begin position="496"/>
        <end position="532"/>
    </location>
</feature>
<feature type="compositionally biased region" description="Polar residues" evidence="2">
    <location>
        <begin position="806"/>
        <end position="816"/>
    </location>
</feature>
<evidence type="ECO:0000256" key="2">
    <source>
        <dbReference type="SAM" id="MobiDB-lite"/>
    </source>
</evidence>
<feature type="compositionally biased region" description="Basic and acidic residues" evidence="2">
    <location>
        <begin position="739"/>
        <end position="781"/>
    </location>
</feature>